<evidence type="ECO:0000313" key="1">
    <source>
        <dbReference type="EMBL" id="MBW8487237.1"/>
    </source>
</evidence>
<dbReference type="EMBL" id="JAIBOA010000032">
    <property type="protein sequence ID" value="MBW8487237.1"/>
    <property type="molecule type" value="Genomic_DNA"/>
</dbReference>
<organism evidence="1 2">
    <name type="scientific">Actinomadura parmotrematis</name>
    <dbReference type="NCBI Taxonomy" id="2864039"/>
    <lineage>
        <taxon>Bacteria</taxon>
        <taxon>Bacillati</taxon>
        <taxon>Actinomycetota</taxon>
        <taxon>Actinomycetes</taxon>
        <taxon>Streptosporangiales</taxon>
        <taxon>Thermomonosporaceae</taxon>
        <taxon>Actinomadura</taxon>
    </lineage>
</organism>
<protein>
    <submittedName>
        <fullName evidence="1">Uncharacterized protein</fullName>
    </submittedName>
</protein>
<dbReference type="Proteomes" id="UP000774570">
    <property type="component" value="Unassembled WGS sequence"/>
</dbReference>
<evidence type="ECO:0000313" key="2">
    <source>
        <dbReference type="Proteomes" id="UP000774570"/>
    </source>
</evidence>
<reference evidence="1 2" key="1">
    <citation type="submission" date="2021-07" db="EMBL/GenBank/DDBJ databases">
        <title>Actinomadura sp. PM05-2 isolated from lichen.</title>
        <authorList>
            <person name="Somphong A."/>
            <person name="Phongsopitanun W."/>
            <person name="Tanasupawat S."/>
            <person name="Peongsungnone V."/>
        </authorList>
    </citation>
    <scope>NUCLEOTIDE SEQUENCE [LARGE SCALE GENOMIC DNA]</scope>
    <source>
        <strain evidence="1 2">PM05-2</strain>
    </source>
</reference>
<accession>A0ABS7G3E7</accession>
<name>A0ABS7G3E7_9ACTN</name>
<comment type="caution">
    <text evidence="1">The sequence shown here is derived from an EMBL/GenBank/DDBJ whole genome shotgun (WGS) entry which is preliminary data.</text>
</comment>
<gene>
    <name evidence="1" type="ORF">K1Y72_33105</name>
</gene>
<dbReference type="RefSeq" id="WP_220170549.1">
    <property type="nucleotide sequence ID" value="NZ_JAIBOA010000032.1"/>
</dbReference>
<proteinExistence type="predicted"/>
<sequence>MNDVQNSAEDEVLARLRADFPGHKIWRSKRWDGRPGDWAATLLDPAAGVDPTVIRNSPSELRGALIDQRERALAERRAAGGRGERR</sequence>
<keyword evidence="2" id="KW-1185">Reference proteome</keyword>